<dbReference type="Proteomes" id="UP000254040">
    <property type="component" value="Unassembled WGS sequence"/>
</dbReference>
<dbReference type="SUPFAM" id="SSF55068">
    <property type="entry name" value="Peptide methionine sulfoxide reductase"/>
    <property type="match status" value="1"/>
</dbReference>
<dbReference type="Pfam" id="PF01625">
    <property type="entry name" value="PMSR"/>
    <property type="match status" value="1"/>
</dbReference>
<protein>
    <recommendedName>
        <fullName evidence="4">Peptide methionine sulfoxide reductase MsrA</fullName>
        <shortName evidence="4">Protein-methionine-S-oxide reductase</shortName>
        <ecNumber evidence="4">1.8.4.11</ecNumber>
    </recommendedName>
    <alternativeName>
        <fullName evidence="4">Peptide-methionine (S)-S-oxide reductase</fullName>
        <shortName evidence="4">Peptide Met(O) reductase</shortName>
    </alternativeName>
</protein>
<dbReference type="Gene3D" id="3.30.1060.10">
    <property type="entry name" value="Peptide methionine sulphoxide reductase MsrA"/>
    <property type="match status" value="1"/>
</dbReference>
<feature type="signal peptide" evidence="5">
    <location>
        <begin position="1"/>
        <end position="23"/>
    </location>
</feature>
<dbReference type="PANTHER" id="PTHR43774">
    <property type="entry name" value="PEPTIDE METHIONINE SULFOXIDE REDUCTASE"/>
    <property type="match status" value="1"/>
</dbReference>
<comment type="catalytic activity">
    <reaction evidence="3 4">
        <text>[thioredoxin]-disulfide + L-methionine + H2O = L-methionine (S)-S-oxide + [thioredoxin]-dithiol</text>
        <dbReference type="Rhea" id="RHEA:19993"/>
        <dbReference type="Rhea" id="RHEA-COMP:10698"/>
        <dbReference type="Rhea" id="RHEA-COMP:10700"/>
        <dbReference type="ChEBI" id="CHEBI:15377"/>
        <dbReference type="ChEBI" id="CHEBI:29950"/>
        <dbReference type="ChEBI" id="CHEBI:50058"/>
        <dbReference type="ChEBI" id="CHEBI:57844"/>
        <dbReference type="ChEBI" id="CHEBI:58772"/>
        <dbReference type="EC" id="1.8.4.11"/>
    </reaction>
</comment>
<sequence length="196" mass="22675">MKDPFIRSVIICLLLLTASIGFAKTEQAIFAGGCFWCMEADFDHLPGVISTTSGYDGDTIKNPTYEQVSAGGTNYAESVLVEFDPNKLSYKQLVDYFFRHIDPTNQNGQFCDQGHQYRSAVFYLNEEQKTVAEAIKKSLMPSFPNIYTEIAPSTHFYPAEEYHQNYYQKNPIRYKYYRYRCGRDSRVEEVWSHESN</sequence>
<accession>A0A378JUZ3</accession>
<comment type="catalytic activity">
    <reaction evidence="2 4">
        <text>L-methionyl-[protein] + [thioredoxin]-disulfide + H2O = L-methionyl-(S)-S-oxide-[protein] + [thioredoxin]-dithiol</text>
        <dbReference type="Rhea" id="RHEA:14217"/>
        <dbReference type="Rhea" id="RHEA-COMP:10698"/>
        <dbReference type="Rhea" id="RHEA-COMP:10700"/>
        <dbReference type="Rhea" id="RHEA-COMP:12313"/>
        <dbReference type="Rhea" id="RHEA-COMP:12315"/>
        <dbReference type="ChEBI" id="CHEBI:15377"/>
        <dbReference type="ChEBI" id="CHEBI:16044"/>
        <dbReference type="ChEBI" id="CHEBI:29950"/>
        <dbReference type="ChEBI" id="CHEBI:44120"/>
        <dbReference type="ChEBI" id="CHEBI:50058"/>
        <dbReference type="EC" id="1.8.4.11"/>
    </reaction>
</comment>
<reference evidence="7 9" key="1">
    <citation type="submission" date="2015-11" db="EMBL/GenBank/DDBJ databases">
        <title>Genomic analysis of 38 Legionella species identifies large and diverse effector repertoires.</title>
        <authorList>
            <person name="Burstein D."/>
            <person name="Amaro F."/>
            <person name="Zusman T."/>
            <person name="Lifshitz Z."/>
            <person name="Cohen O."/>
            <person name="Gilbert J.A."/>
            <person name="Pupko T."/>
            <person name="Shuman H.A."/>
            <person name="Segal G."/>
        </authorList>
    </citation>
    <scope>NUCLEOTIDE SEQUENCE [LARGE SCALE GENOMIC DNA]</scope>
    <source>
        <strain evidence="7 9">ATCC 43877</strain>
    </source>
</reference>
<evidence type="ECO:0000256" key="3">
    <source>
        <dbReference type="ARBA" id="ARBA00048782"/>
    </source>
</evidence>
<feature type="domain" description="Peptide methionine sulphoxide reductase MsrA" evidence="6">
    <location>
        <begin position="27"/>
        <end position="175"/>
    </location>
</feature>
<dbReference type="AlphaFoldDB" id="A0A378JUZ3"/>
<feature type="active site" evidence="4">
    <location>
        <position position="34"/>
    </location>
</feature>
<keyword evidence="9" id="KW-1185">Reference proteome</keyword>
<evidence type="ECO:0000313" key="10">
    <source>
        <dbReference type="Proteomes" id="UP000254040"/>
    </source>
</evidence>
<evidence type="ECO:0000256" key="1">
    <source>
        <dbReference type="ARBA" id="ARBA00023002"/>
    </source>
</evidence>
<dbReference type="EC" id="1.8.4.11" evidence="4"/>
<evidence type="ECO:0000256" key="4">
    <source>
        <dbReference type="HAMAP-Rule" id="MF_01401"/>
    </source>
</evidence>
<keyword evidence="5" id="KW-0732">Signal</keyword>
<evidence type="ECO:0000313" key="9">
    <source>
        <dbReference type="Proteomes" id="UP000054985"/>
    </source>
</evidence>
<dbReference type="EMBL" id="UGOG01000001">
    <property type="protein sequence ID" value="STX61218.1"/>
    <property type="molecule type" value="Genomic_DNA"/>
</dbReference>
<organism evidence="8 10">
    <name type="scientific">Legionella moravica</name>
    <dbReference type="NCBI Taxonomy" id="39962"/>
    <lineage>
        <taxon>Bacteria</taxon>
        <taxon>Pseudomonadati</taxon>
        <taxon>Pseudomonadota</taxon>
        <taxon>Gammaproteobacteria</taxon>
        <taxon>Legionellales</taxon>
        <taxon>Legionellaceae</taxon>
        <taxon>Legionella</taxon>
    </lineage>
</organism>
<comment type="function">
    <text evidence="4">Has an important function as a repair enzyme for proteins that have been inactivated by oxidation. Catalyzes the reversible oxidation-reduction of methionine sulfoxide in proteins to methionine.</text>
</comment>
<evidence type="ECO:0000313" key="7">
    <source>
        <dbReference type="EMBL" id="KTD34612.1"/>
    </source>
</evidence>
<name>A0A378JUZ3_9GAMM</name>
<feature type="chain" id="PRO_5017060784" description="Peptide methionine sulfoxide reductase MsrA" evidence="5">
    <location>
        <begin position="24"/>
        <end position="196"/>
    </location>
</feature>
<dbReference type="OrthoDB" id="4174719at2"/>
<reference evidence="8 10" key="2">
    <citation type="submission" date="2018-06" db="EMBL/GenBank/DDBJ databases">
        <authorList>
            <consortium name="Pathogen Informatics"/>
            <person name="Doyle S."/>
        </authorList>
    </citation>
    <scope>NUCLEOTIDE SEQUENCE [LARGE SCALE GENOMIC DNA]</scope>
    <source>
        <strain evidence="8 10">NCTC12239</strain>
    </source>
</reference>
<dbReference type="HAMAP" id="MF_01401">
    <property type="entry name" value="MsrA"/>
    <property type="match status" value="1"/>
</dbReference>
<comment type="similarity">
    <text evidence="4">Belongs to the MsrA Met sulfoxide reductase family.</text>
</comment>
<gene>
    <name evidence="8" type="primary">msrA_1</name>
    <name evidence="4" type="synonym">msrA</name>
    <name evidence="7" type="ORF">Lmor_1145</name>
    <name evidence="8" type="ORF">NCTC12239_00123</name>
</gene>
<dbReference type="EMBL" id="LNYN01000019">
    <property type="protein sequence ID" value="KTD34612.1"/>
    <property type="molecule type" value="Genomic_DNA"/>
</dbReference>
<dbReference type="PANTHER" id="PTHR43774:SF1">
    <property type="entry name" value="PEPTIDE METHIONINE SULFOXIDE REDUCTASE MSRA 2"/>
    <property type="match status" value="1"/>
</dbReference>
<dbReference type="GO" id="GO:0008113">
    <property type="term" value="F:peptide-methionine (S)-S-oxide reductase activity"/>
    <property type="evidence" value="ECO:0007669"/>
    <property type="project" value="UniProtKB-UniRule"/>
</dbReference>
<keyword evidence="1 4" id="KW-0560">Oxidoreductase</keyword>
<dbReference type="NCBIfam" id="TIGR00401">
    <property type="entry name" value="msrA"/>
    <property type="match status" value="1"/>
</dbReference>
<evidence type="ECO:0000256" key="2">
    <source>
        <dbReference type="ARBA" id="ARBA00047806"/>
    </source>
</evidence>
<evidence type="ECO:0000313" key="8">
    <source>
        <dbReference type="EMBL" id="STX61218.1"/>
    </source>
</evidence>
<proteinExistence type="inferred from homology"/>
<dbReference type="InterPro" id="IPR002569">
    <property type="entry name" value="Met_Sox_Rdtase_MsrA_dom"/>
</dbReference>
<dbReference type="STRING" id="39962.Lmor_1145"/>
<dbReference type="RefSeq" id="WP_035922590.1">
    <property type="nucleotide sequence ID" value="NZ_CAAAJG010000004.1"/>
</dbReference>
<evidence type="ECO:0000256" key="5">
    <source>
        <dbReference type="SAM" id="SignalP"/>
    </source>
</evidence>
<dbReference type="Proteomes" id="UP000054985">
    <property type="component" value="Unassembled WGS sequence"/>
</dbReference>
<dbReference type="InterPro" id="IPR036509">
    <property type="entry name" value="Met_Sox_Rdtase_MsrA_sf"/>
</dbReference>
<evidence type="ECO:0000259" key="6">
    <source>
        <dbReference type="Pfam" id="PF01625"/>
    </source>
</evidence>